<sequence>MAAYDAKQTSGTPDPGGSMFEFIFALVVVAVAIVGNAMKASTKKKQAAAAPWARIQHDAQRLRNMVTPQPMPPAMQPAPIQAYNFPVPGPGQYQAGPQQYGPPPQHFQPGPPQYQGQPQPYQPGPMPFQTAPGQQPVHRVPANQGSLDDRVRRMMGAGNEVGAVRLLCDEADLGIIEAQRYARSLVQPATDGQEADSGGTDDAERRTAEDAETRYVGSAAIATSTFDLGQDDGWASGWTDTAEPEDRSDMNELWETVRQAGRPGAGRTSGSGGDNSTFDSEMDLD</sequence>
<evidence type="ECO:0000256" key="1">
    <source>
        <dbReference type="SAM" id="MobiDB-lite"/>
    </source>
</evidence>
<gene>
    <name evidence="3" type="ORF">ACFFGN_07625</name>
</gene>
<feature type="region of interest" description="Disordered" evidence="1">
    <location>
        <begin position="88"/>
        <end position="142"/>
    </location>
</feature>
<feature type="compositionally biased region" description="Pro residues" evidence="1">
    <location>
        <begin position="100"/>
        <end position="112"/>
    </location>
</feature>
<keyword evidence="2" id="KW-0812">Transmembrane</keyword>
<feature type="compositionally biased region" description="Low complexity" evidence="1">
    <location>
        <begin position="90"/>
        <end position="99"/>
    </location>
</feature>
<feature type="compositionally biased region" description="Basic and acidic residues" evidence="1">
    <location>
        <begin position="202"/>
        <end position="213"/>
    </location>
</feature>
<protein>
    <submittedName>
        <fullName evidence="3">Uncharacterized protein</fullName>
    </submittedName>
</protein>
<evidence type="ECO:0000256" key="2">
    <source>
        <dbReference type="SAM" id="Phobius"/>
    </source>
</evidence>
<evidence type="ECO:0000313" key="4">
    <source>
        <dbReference type="Proteomes" id="UP001589890"/>
    </source>
</evidence>
<dbReference type="EMBL" id="JBHLTC010000008">
    <property type="protein sequence ID" value="MFC0623926.1"/>
    <property type="molecule type" value="Genomic_DNA"/>
</dbReference>
<reference evidence="3 4" key="1">
    <citation type="submission" date="2024-09" db="EMBL/GenBank/DDBJ databases">
        <authorList>
            <person name="Sun Q."/>
            <person name="Mori K."/>
        </authorList>
    </citation>
    <scope>NUCLEOTIDE SEQUENCE [LARGE SCALE GENOMIC DNA]</scope>
    <source>
        <strain evidence="3 4">CGMCC 1.15906</strain>
    </source>
</reference>
<dbReference type="RefSeq" id="WP_380044630.1">
    <property type="nucleotide sequence ID" value="NZ_JBHLTC010000008.1"/>
</dbReference>
<keyword evidence="2" id="KW-0472">Membrane</keyword>
<feature type="region of interest" description="Disordered" evidence="1">
    <location>
        <begin position="228"/>
        <end position="285"/>
    </location>
</feature>
<feature type="compositionally biased region" description="Gly residues" evidence="1">
    <location>
        <begin position="263"/>
        <end position="273"/>
    </location>
</feature>
<name>A0ABV6QH01_9ACTN</name>
<accession>A0ABV6QH01</accession>
<organism evidence="3 4">
    <name type="scientific">Kribbella deserti</name>
    <dbReference type="NCBI Taxonomy" id="1926257"/>
    <lineage>
        <taxon>Bacteria</taxon>
        <taxon>Bacillati</taxon>
        <taxon>Actinomycetota</taxon>
        <taxon>Actinomycetes</taxon>
        <taxon>Propionibacteriales</taxon>
        <taxon>Kribbellaceae</taxon>
        <taxon>Kribbella</taxon>
    </lineage>
</organism>
<feature type="transmembrane region" description="Helical" evidence="2">
    <location>
        <begin position="20"/>
        <end position="38"/>
    </location>
</feature>
<keyword evidence="4" id="KW-1185">Reference proteome</keyword>
<feature type="region of interest" description="Disordered" evidence="1">
    <location>
        <begin position="187"/>
        <end position="216"/>
    </location>
</feature>
<comment type="caution">
    <text evidence="3">The sequence shown here is derived from an EMBL/GenBank/DDBJ whole genome shotgun (WGS) entry which is preliminary data.</text>
</comment>
<evidence type="ECO:0000313" key="3">
    <source>
        <dbReference type="EMBL" id="MFC0623926.1"/>
    </source>
</evidence>
<proteinExistence type="predicted"/>
<keyword evidence="2" id="KW-1133">Transmembrane helix</keyword>
<dbReference type="Proteomes" id="UP001589890">
    <property type="component" value="Unassembled WGS sequence"/>
</dbReference>